<dbReference type="Proteomes" id="UP000029878">
    <property type="component" value="Unassembled WGS sequence"/>
</dbReference>
<evidence type="ECO:0000313" key="2">
    <source>
        <dbReference type="Proteomes" id="UP000029878"/>
    </source>
</evidence>
<gene>
    <name evidence="1" type="ORF">LS81_010710</name>
</gene>
<dbReference type="AlphaFoldDB" id="A0A4U8S0Z8"/>
<organism evidence="1 2">
    <name type="scientific">Helicobacter trogontum</name>
    <dbReference type="NCBI Taxonomy" id="50960"/>
    <lineage>
        <taxon>Bacteria</taxon>
        <taxon>Pseudomonadati</taxon>
        <taxon>Campylobacterota</taxon>
        <taxon>Epsilonproteobacteria</taxon>
        <taxon>Campylobacterales</taxon>
        <taxon>Helicobacteraceae</taxon>
        <taxon>Helicobacter</taxon>
    </lineage>
</organism>
<reference evidence="1 2" key="1">
    <citation type="journal article" date="2014" name="Genome Announc.">
        <title>Draft genome sequences of eight enterohepatic helicobacter species isolated from both laboratory and wild rodents.</title>
        <authorList>
            <person name="Sheh A."/>
            <person name="Shen Z."/>
            <person name="Fox J.G."/>
        </authorList>
    </citation>
    <scope>NUCLEOTIDE SEQUENCE [LARGE SCALE GENOMIC DNA]</scope>
    <source>
        <strain evidence="1 2">ATCC 700114</strain>
    </source>
</reference>
<comment type="caution">
    <text evidence="1">The sequence shown here is derived from an EMBL/GenBank/DDBJ whole genome shotgun (WGS) entry which is preliminary data.</text>
</comment>
<feature type="non-terminal residue" evidence="1">
    <location>
        <position position="114"/>
    </location>
</feature>
<evidence type="ECO:0000313" key="1">
    <source>
        <dbReference type="EMBL" id="TLD79334.1"/>
    </source>
</evidence>
<accession>A0A4U8S0Z8</accession>
<protein>
    <submittedName>
        <fullName evidence="1">Uncharacterized protein</fullName>
    </submittedName>
</protein>
<dbReference type="EMBL" id="JRPL02000069">
    <property type="protein sequence ID" value="TLD79334.1"/>
    <property type="molecule type" value="Genomic_DNA"/>
</dbReference>
<name>A0A4U8S0Z8_9HELI</name>
<sequence length="114" mass="13267">MSSQVTFSIKQEHKSIFLFANNGDYIDCHTIYTQIYQIMQNSKEYREYKDFAEQALLNYQFYIFLDSILLQGSKETKSNPLFFGTLDSKDSNLGLDTLKPIYHLIGEIDSNSIE</sequence>
<proteinExistence type="predicted"/>